<protein>
    <submittedName>
        <fullName evidence="1">Uncharacterized protein</fullName>
    </submittedName>
</protein>
<dbReference type="AlphaFoldDB" id="A0A0B6Z720"/>
<reference evidence="1" key="1">
    <citation type="submission" date="2014-12" db="EMBL/GenBank/DDBJ databases">
        <title>Insight into the proteome of Arion vulgaris.</title>
        <authorList>
            <person name="Aradska J."/>
            <person name="Bulat T."/>
            <person name="Smidak R."/>
            <person name="Sarate P."/>
            <person name="Gangsoo J."/>
            <person name="Sialana F."/>
            <person name="Bilban M."/>
            <person name="Lubec G."/>
        </authorList>
    </citation>
    <scope>NUCLEOTIDE SEQUENCE</scope>
    <source>
        <tissue evidence="1">Skin</tissue>
    </source>
</reference>
<name>A0A0B6Z720_9EUPU</name>
<dbReference type="EMBL" id="HACG01016866">
    <property type="protein sequence ID" value="CEK63731.1"/>
    <property type="molecule type" value="Transcribed_RNA"/>
</dbReference>
<evidence type="ECO:0000313" key="1">
    <source>
        <dbReference type="EMBL" id="CEK63731.1"/>
    </source>
</evidence>
<proteinExistence type="predicted"/>
<accession>A0A0B6Z720</accession>
<organism evidence="1">
    <name type="scientific">Arion vulgaris</name>
    <dbReference type="NCBI Taxonomy" id="1028688"/>
    <lineage>
        <taxon>Eukaryota</taxon>
        <taxon>Metazoa</taxon>
        <taxon>Spiralia</taxon>
        <taxon>Lophotrochozoa</taxon>
        <taxon>Mollusca</taxon>
        <taxon>Gastropoda</taxon>
        <taxon>Heterobranchia</taxon>
        <taxon>Euthyneura</taxon>
        <taxon>Panpulmonata</taxon>
        <taxon>Eupulmonata</taxon>
        <taxon>Stylommatophora</taxon>
        <taxon>Helicina</taxon>
        <taxon>Arionoidea</taxon>
        <taxon>Arionidae</taxon>
        <taxon>Arion</taxon>
    </lineage>
</organism>
<gene>
    <name evidence="1" type="primary">ORF49263</name>
</gene>
<sequence length="62" mass="7025">MHLVEVGMTWIPTGHWQATSFPPTNEELNIANIAGCSVRRLGTTYSPLQYCQDMLHMNIHLV</sequence>